<dbReference type="InterPro" id="IPR007000">
    <property type="entry name" value="PLipase_B-like"/>
</dbReference>
<dbReference type="EC" id="3.1.1.-" evidence="9"/>
<evidence type="ECO:0000256" key="1">
    <source>
        <dbReference type="ARBA" id="ARBA00004613"/>
    </source>
</evidence>
<keyword evidence="6 9" id="KW-0442">Lipid degradation</keyword>
<dbReference type="Pfam" id="PF04916">
    <property type="entry name" value="Phospholip_B"/>
    <property type="match status" value="1"/>
</dbReference>
<evidence type="ECO:0000256" key="5">
    <source>
        <dbReference type="ARBA" id="ARBA00022801"/>
    </source>
</evidence>
<keyword evidence="8" id="KW-0325">Glycoprotein</keyword>
<comment type="subcellular location">
    <subcellularLocation>
        <location evidence="1">Secreted</location>
    </subcellularLocation>
</comment>
<dbReference type="GO" id="GO:0004620">
    <property type="term" value="F:phospholipase activity"/>
    <property type="evidence" value="ECO:0007669"/>
    <property type="project" value="InterPro"/>
</dbReference>
<keyword evidence="7 9" id="KW-0443">Lipid metabolism</keyword>
<evidence type="ECO:0000256" key="8">
    <source>
        <dbReference type="ARBA" id="ARBA00023180"/>
    </source>
</evidence>
<keyword evidence="10" id="KW-1133">Transmembrane helix</keyword>
<evidence type="ECO:0000313" key="12">
    <source>
        <dbReference type="Proteomes" id="UP001344447"/>
    </source>
</evidence>
<name>A0AAN7U3W8_9MYCE</name>
<dbReference type="Proteomes" id="UP001344447">
    <property type="component" value="Unassembled WGS sequence"/>
</dbReference>
<proteinExistence type="inferred from homology"/>
<evidence type="ECO:0000256" key="2">
    <source>
        <dbReference type="ARBA" id="ARBA00007835"/>
    </source>
</evidence>
<evidence type="ECO:0000313" key="11">
    <source>
        <dbReference type="EMBL" id="KAK5576438.1"/>
    </source>
</evidence>
<feature type="transmembrane region" description="Helical" evidence="10">
    <location>
        <begin position="7"/>
        <end position="23"/>
    </location>
</feature>
<evidence type="ECO:0000256" key="9">
    <source>
        <dbReference type="RuleBase" id="RU364138"/>
    </source>
</evidence>
<evidence type="ECO:0000256" key="10">
    <source>
        <dbReference type="SAM" id="Phobius"/>
    </source>
</evidence>
<protein>
    <recommendedName>
        <fullName evidence="9">Phospholipase B-like</fullName>
        <ecNumber evidence="9">3.1.1.-</ecNumber>
    </recommendedName>
</protein>
<comment type="function">
    <text evidence="9">Putative phospholipase.</text>
</comment>
<accession>A0AAN7U3W8</accession>
<dbReference type="GO" id="GO:0005576">
    <property type="term" value="C:extracellular region"/>
    <property type="evidence" value="ECO:0007669"/>
    <property type="project" value="UniProtKB-SubCell"/>
</dbReference>
<evidence type="ECO:0000256" key="7">
    <source>
        <dbReference type="ARBA" id="ARBA00023098"/>
    </source>
</evidence>
<dbReference type="Gene3D" id="3.60.60.30">
    <property type="match status" value="1"/>
</dbReference>
<dbReference type="PANTHER" id="PTHR12370">
    <property type="entry name" value="PHOSPHOLIPASE B-RELATED"/>
    <property type="match status" value="1"/>
</dbReference>
<keyword evidence="5 9" id="KW-0378">Hydrolase</keyword>
<dbReference type="GO" id="GO:0009395">
    <property type="term" value="P:phospholipid catabolic process"/>
    <property type="evidence" value="ECO:0007669"/>
    <property type="project" value="TreeGrafter"/>
</dbReference>
<keyword evidence="12" id="KW-1185">Reference proteome</keyword>
<sequence>MNKSNYLFLIVLVFLININYFILCQNNYPYINVDKTIYTNSSNSIYLIWSNEQYNLILQSSYNEEFDDIVMIGEFSDEIESSGWGILNITFNSNSPTIDINDNDQAYFTGFIESILTGDRISQMYNNFAAAEFTNSDHTPSPKLIDFLTTQMEFVREQVLENNGSSQYWYSTGLIMSQFDGLVKGYQQSPFPQLSEIELYILTSAGDLETLVSLFPSSSSSSSSSITKLKKSIKPNFKDELTDCSGFIRVLPDYSDVYFGHTTWRYYYALLRIYKFINLQFNFQDTPMEYKVSFSSSPGFISSKDDFYITGNKLAIMETTNNIYNESLYQYTIPQSVLVWQRAMIANMIATNSSDWVKIFSEFNSGTYQNQWMVFDYKLFTPGVKQPLPSNTFWIAEQIPGQVKTEDLTQILNEQGYWKSYNIPYFQSIYNISGYSEKIDLPPSYQYSYEKCPRSLIFSRNASEVLNFEDMKSLMQYNDYKIDQFSYSSPLNSISSRGDLLTIQYGNRSAVAFGGVDSKITSFNQVSTLSCTAISGPSTNGGTLPPFSWSQSPLFQNITHIGVPETFNFDWQEMGPN</sequence>
<comment type="similarity">
    <text evidence="2 9">Belongs to the phospholipase B-like family.</text>
</comment>
<gene>
    <name evidence="11" type="ORF">RB653_007582</name>
</gene>
<keyword evidence="10" id="KW-0812">Transmembrane</keyword>
<keyword evidence="3" id="KW-0964">Secreted</keyword>
<comment type="caution">
    <text evidence="11">The sequence shown here is derived from an EMBL/GenBank/DDBJ whole genome shotgun (WGS) entry which is preliminary data.</text>
</comment>
<dbReference type="EMBL" id="JAVFKY010000005">
    <property type="protein sequence ID" value="KAK5576438.1"/>
    <property type="molecule type" value="Genomic_DNA"/>
</dbReference>
<keyword evidence="4" id="KW-0732">Signal</keyword>
<organism evidence="11 12">
    <name type="scientific">Dictyostelium firmibasis</name>
    <dbReference type="NCBI Taxonomy" id="79012"/>
    <lineage>
        <taxon>Eukaryota</taxon>
        <taxon>Amoebozoa</taxon>
        <taxon>Evosea</taxon>
        <taxon>Eumycetozoa</taxon>
        <taxon>Dictyostelia</taxon>
        <taxon>Dictyosteliales</taxon>
        <taxon>Dictyosteliaceae</taxon>
        <taxon>Dictyostelium</taxon>
    </lineage>
</organism>
<dbReference type="PANTHER" id="PTHR12370:SF25">
    <property type="entry name" value="PHOSPHOLIPASE B-LIKE PROTEIN G"/>
    <property type="match status" value="1"/>
</dbReference>
<evidence type="ECO:0000256" key="3">
    <source>
        <dbReference type="ARBA" id="ARBA00022525"/>
    </source>
</evidence>
<evidence type="ECO:0000256" key="4">
    <source>
        <dbReference type="ARBA" id="ARBA00022729"/>
    </source>
</evidence>
<keyword evidence="10" id="KW-0472">Membrane</keyword>
<reference evidence="11 12" key="1">
    <citation type="submission" date="2023-11" db="EMBL/GenBank/DDBJ databases">
        <title>Dfirmibasis_genome.</title>
        <authorList>
            <person name="Edelbroek B."/>
            <person name="Kjellin J."/>
            <person name="Jerlstrom-Hultqvist J."/>
            <person name="Soderbom F."/>
        </authorList>
    </citation>
    <scope>NUCLEOTIDE SEQUENCE [LARGE SCALE GENOMIC DNA]</scope>
    <source>
        <strain evidence="11 12">TNS-C-14</strain>
    </source>
</reference>
<dbReference type="AlphaFoldDB" id="A0AAN7U3W8"/>
<evidence type="ECO:0000256" key="6">
    <source>
        <dbReference type="ARBA" id="ARBA00022963"/>
    </source>
</evidence>